<feature type="compositionally biased region" description="Basic and acidic residues" evidence="1">
    <location>
        <begin position="811"/>
        <end position="822"/>
    </location>
</feature>
<dbReference type="PANTHER" id="PTHR43102:SF2">
    <property type="entry name" value="GAF DOMAIN-CONTAINING PROTEIN"/>
    <property type="match status" value="1"/>
</dbReference>
<feature type="region of interest" description="Disordered" evidence="1">
    <location>
        <begin position="228"/>
        <end position="251"/>
    </location>
</feature>
<feature type="compositionally biased region" description="Low complexity" evidence="1">
    <location>
        <begin position="65"/>
        <end position="82"/>
    </location>
</feature>
<feature type="region of interest" description="Disordered" evidence="1">
    <location>
        <begin position="468"/>
        <end position="504"/>
    </location>
</feature>
<feature type="compositionally biased region" description="Basic residues" evidence="1">
    <location>
        <begin position="798"/>
        <end position="810"/>
    </location>
</feature>
<dbReference type="Gene3D" id="3.30.450.40">
    <property type="match status" value="1"/>
</dbReference>
<dbReference type="EMBL" id="FMSP01000001">
    <property type="protein sequence ID" value="SCV67142.1"/>
    <property type="molecule type" value="Genomic_DNA"/>
</dbReference>
<feature type="region of interest" description="Disordered" evidence="1">
    <location>
        <begin position="263"/>
        <end position="290"/>
    </location>
</feature>
<evidence type="ECO:0000259" key="2">
    <source>
        <dbReference type="Pfam" id="PF01590"/>
    </source>
</evidence>
<dbReference type="STRING" id="269621.A0A238EZ71"/>
<dbReference type="InterPro" id="IPR003018">
    <property type="entry name" value="GAF"/>
</dbReference>
<dbReference type="Pfam" id="PF01590">
    <property type="entry name" value="GAF"/>
    <property type="match status" value="1"/>
</dbReference>
<feature type="region of interest" description="Disordered" evidence="1">
    <location>
        <begin position="308"/>
        <end position="384"/>
    </location>
</feature>
<protein>
    <submittedName>
        <fullName evidence="3">BQ2448_5788 protein</fullName>
    </submittedName>
</protein>
<feature type="domain" description="GAF" evidence="2">
    <location>
        <begin position="552"/>
        <end position="688"/>
    </location>
</feature>
<name>A0A238EZ71_9BASI</name>
<organism evidence="3 4">
    <name type="scientific">Microbotryum intermedium</name>
    <dbReference type="NCBI Taxonomy" id="269621"/>
    <lineage>
        <taxon>Eukaryota</taxon>
        <taxon>Fungi</taxon>
        <taxon>Dikarya</taxon>
        <taxon>Basidiomycota</taxon>
        <taxon>Pucciniomycotina</taxon>
        <taxon>Microbotryomycetes</taxon>
        <taxon>Microbotryales</taxon>
        <taxon>Microbotryaceae</taxon>
        <taxon>Microbotryum</taxon>
    </lineage>
</organism>
<feature type="compositionally biased region" description="Polar residues" evidence="1">
    <location>
        <begin position="418"/>
        <end position="428"/>
    </location>
</feature>
<dbReference type="PANTHER" id="PTHR43102">
    <property type="entry name" value="SLR1143 PROTEIN"/>
    <property type="match status" value="1"/>
</dbReference>
<feature type="region of interest" description="Disordered" evidence="1">
    <location>
        <begin position="784"/>
        <end position="867"/>
    </location>
</feature>
<dbReference type="OrthoDB" id="2536192at2759"/>
<feature type="compositionally biased region" description="Polar residues" evidence="1">
    <location>
        <begin position="308"/>
        <end position="325"/>
    </location>
</feature>
<feature type="compositionally biased region" description="Polar residues" evidence="1">
    <location>
        <begin position="10"/>
        <end position="30"/>
    </location>
</feature>
<dbReference type="AlphaFoldDB" id="A0A238EZ71"/>
<feature type="compositionally biased region" description="Polar residues" evidence="1">
    <location>
        <begin position="823"/>
        <end position="854"/>
    </location>
</feature>
<feature type="region of interest" description="Disordered" evidence="1">
    <location>
        <begin position="122"/>
        <end position="207"/>
    </location>
</feature>
<feature type="compositionally biased region" description="Polar residues" evidence="1">
    <location>
        <begin position="139"/>
        <end position="149"/>
    </location>
</feature>
<evidence type="ECO:0000313" key="3">
    <source>
        <dbReference type="EMBL" id="SCV67142.1"/>
    </source>
</evidence>
<feature type="region of interest" description="Disordered" evidence="1">
    <location>
        <begin position="402"/>
        <end position="450"/>
    </location>
</feature>
<feature type="region of interest" description="Disordered" evidence="1">
    <location>
        <begin position="734"/>
        <end position="763"/>
    </location>
</feature>
<dbReference type="SUPFAM" id="SSF55781">
    <property type="entry name" value="GAF domain-like"/>
    <property type="match status" value="1"/>
</dbReference>
<evidence type="ECO:0000256" key="1">
    <source>
        <dbReference type="SAM" id="MobiDB-lite"/>
    </source>
</evidence>
<feature type="region of interest" description="Disordered" evidence="1">
    <location>
        <begin position="1"/>
        <end position="98"/>
    </location>
</feature>
<feature type="compositionally biased region" description="Polar residues" evidence="1">
    <location>
        <begin position="468"/>
        <end position="492"/>
    </location>
</feature>
<keyword evidence="4" id="KW-1185">Reference proteome</keyword>
<proteinExistence type="predicted"/>
<reference evidence="4" key="1">
    <citation type="submission" date="2016-09" db="EMBL/GenBank/DDBJ databases">
        <authorList>
            <person name="Jeantristanb JTB J.-T."/>
            <person name="Ricardo R."/>
        </authorList>
    </citation>
    <scope>NUCLEOTIDE SEQUENCE [LARGE SCALE GENOMIC DNA]</scope>
</reference>
<accession>A0A238EZ71</accession>
<sequence>MPHHLDSTPYHHSSSASYTSQLARSHSVSTRAFVAARSGPQQLQAQPDRHLQPQLQSTQALAPPSRSSNSTTSSSSSTASSGRSRKPKPAMTTMIYNPSSHIFPGKPLPPVAVLIGHSHGNGHTTLKSATGKGSPLREVSSTASTSDVRNLSLAPHHIGGGVGSNSNHSRAGSVSDATSIHSQASTSTGNSLYRNATYSPPPGLSIEREADDYLSQHDFGREESLQAFVTSNAFPTRTQPPSSLPRSARIDQSSSIPAAAQWLLSTSPPPARRAASTLGSSRSTSYSASGLRSSSSFSILQNGSSSVTISPQRSYELDSTSNSGYPSIGSGKGLSWGKKSFSTVFGRGPRRQNSTSSLSRPEPKPVTLQLSRPNPNRSGRLTSATSLVELPKGWDDWIKQYANGGMDVENPPPPPPSTHSNTFPSLHASSSSSRSPAEDGKLSAPNPPLESVRQKMIARLELFGPTEATSARPASSLMTPIASSSSSQFTQGTDRDSSLFDRRASSASTAQSSVSAASSKSPALLNFSAFNEGPGLSSSLSFANHPSLVSILGRAKNTFGVRIVLVTVLLEDKQRFLAATGMPKGVESLPREVTFCAHTVLNGERGLVVLDTQRDWRFRNNVLSVSVNARLYAGMPIYPPANAELEEEAGGRLPIGTLCLLDDRPRTEFTQSERAQLRALASDVSVEIAAWFSELRSSAASLSSSLADLSHDQVKQVAFDERLPSSGYIDWNESKTPVASTFPNSSPSKIAPSPATPSSIKPVLKCRPNDPVIYTAGSLSGYAPQALPPTPEEEVAGHLHKSRSQKIKPRVKPEIPARDIRRSASSPVLNPTSSRESPASRNESPTFTRQTFPSAKTRPQPRTPHQKLLDSATKSLGERLALSLVYLVSMSDLSEDGPHALTLLSAHNLPATTPSFDSALHLKALRAAEGGLLYRNPAIATLGPNEEYQGPGFASGILLPVAERQGIGWVLAGYTKDARRVFSEEELDHFVDISGQLAKLVAGDSSASDDAE</sequence>
<feature type="compositionally biased region" description="Polar residues" evidence="1">
    <location>
        <begin position="368"/>
        <end position="384"/>
    </location>
</feature>
<evidence type="ECO:0000313" key="4">
    <source>
        <dbReference type="Proteomes" id="UP000198372"/>
    </source>
</evidence>
<feature type="compositionally biased region" description="Low complexity" evidence="1">
    <location>
        <begin position="327"/>
        <end position="342"/>
    </location>
</feature>
<feature type="compositionally biased region" description="Basic and acidic residues" evidence="1">
    <location>
        <begin position="493"/>
        <end position="504"/>
    </location>
</feature>
<feature type="compositionally biased region" description="Low complexity" evidence="1">
    <location>
        <begin position="272"/>
        <end position="290"/>
    </location>
</feature>
<dbReference type="InterPro" id="IPR029016">
    <property type="entry name" value="GAF-like_dom_sf"/>
</dbReference>
<gene>
    <name evidence="3" type="ORF">BQ2448_5788</name>
</gene>
<feature type="compositionally biased region" description="Polar residues" evidence="1">
    <location>
        <begin position="734"/>
        <end position="748"/>
    </location>
</feature>
<feature type="compositionally biased region" description="Polar residues" evidence="1">
    <location>
        <begin position="164"/>
        <end position="198"/>
    </location>
</feature>
<dbReference type="Proteomes" id="UP000198372">
    <property type="component" value="Unassembled WGS sequence"/>
</dbReference>